<dbReference type="VEuPathDB" id="FungiDB:AJ78_08053"/>
<dbReference type="Proteomes" id="UP000182235">
    <property type="component" value="Unassembled WGS sequence"/>
</dbReference>
<comment type="caution">
    <text evidence="2">The sequence shown here is derived from an EMBL/GenBank/DDBJ whole genome shotgun (WGS) entry which is preliminary data.</text>
</comment>
<gene>
    <name evidence="2" type="ORF">AJ78_08053</name>
</gene>
<protein>
    <submittedName>
        <fullName evidence="2">Uncharacterized protein</fullName>
    </submittedName>
</protein>
<sequence length="111" mass="12160">MARRRRVPSPVDSDSGEDTMDVDVDEDDGDGDDDDSDGTASDSSGETDLTDPADYGEDGKNDASDLTGLLAGDEHLPEYYMDMMTDPDGSLLQYDEYAPNSRKLLDRIEQE</sequence>
<dbReference type="OrthoDB" id="4188801at2759"/>
<organism evidence="2 3">
    <name type="scientific">Emergomyces pasteurianus Ep9510</name>
    <dbReference type="NCBI Taxonomy" id="1447872"/>
    <lineage>
        <taxon>Eukaryota</taxon>
        <taxon>Fungi</taxon>
        <taxon>Dikarya</taxon>
        <taxon>Ascomycota</taxon>
        <taxon>Pezizomycotina</taxon>
        <taxon>Eurotiomycetes</taxon>
        <taxon>Eurotiomycetidae</taxon>
        <taxon>Onygenales</taxon>
        <taxon>Ajellomycetaceae</taxon>
        <taxon>Emergomyces</taxon>
    </lineage>
</organism>
<dbReference type="STRING" id="1447872.A0A1J9Q4B6"/>
<evidence type="ECO:0000256" key="1">
    <source>
        <dbReference type="SAM" id="MobiDB-lite"/>
    </source>
</evidence>
<feature type="compositionally biased region" description="Low complexity" evidence="1">
    <location>
        <begin position="38"/>
        <end position="47"/>
    </location>
</feature>
<dbReference type="EMBL" id="LGRN01000613">
    <property type="protein sequence ID" value="OJD11103.1"/>
    <property type="molecule type" value="Genomic_DNA"/>
</dbReference>
<dbReference type="AlphaFoldDB" id="A0A1J9Q4B6"/>
<proteinExistence type="predicted"/>
<reference evidence="2 3" key="1">
    <citation type="submission" date="2015-07" db="EMBL/GenBank/DDBJ databases">
        <title>Emmonsia species relationships and genome sequence.</title>
        <authorList>
            <consortium name="The Broad Institute Genomics Platform"/>
            <person name="Cuomo C.A."/>
            <person name="Munoz J.F."/>
            <person name="Imamovic A."/>
            <person name="Priest M.E."/>
            <person name="Young S."/>
            <person name="Clay O.K."/>
            <person name="McEwen J.G."/>
        </authorList>
    </citation>
    <scope>NUCLEOTIDE SEQUENCE [LARGE SCALE GENOMIC DNA]</scope>
    <source>
        <strain evidence="2 3">UAMH 9510</strain>
    </source>
</reference>
<feature type="region of interest" description="Disordered" evidence="1">
    <location>
        <begin position="1"/>
        <end position="70"/>
    </location>
</feature>
<keyword evidence="3" id="KW-1185">Reference proteome</keyword>
<name>A0A1J9Q4B6_9EURO</name>
<accession>A0A1J9Q4B6</accession>
<evidence type="ECO:0000313" key="2">
    <source>
        <dbReference type="EMBL" id="OJD11103.1"/>
    </source>
</evidence>
<feature type="compositionally biased region" description="Acidic residues" evidence="1">
    <location>
        <begin position="14"/>
        <end position="37"/>
    </location>
</feature>
<evidence type="ECO:0000313" key="3">
    <source>
        <dbReference type="Proteomes" id="UP000182235"/>
    </source>
</evidence>